<feature type="coiled-coil region" evidence="1">
    <location>
        <begin position="109"/>
        <end position="136"/>
    </location>
</feature>
<dbReference type="AlphaFoldDB" id="A0AAD8CUX0"/>
<name>A0AAD8CUX0_ACIOX</name>
<dbReference type="Proteomes" id="UP001230051">
    <property type="component" value="Unassembled WGS sequence"/>
</dbReference>
<feature type="compositionally biased region" description="Low complexity" evidence="2">
    <location>
        <begin position="287"/>
        <end position="299"/>
    </location>
</feature>
<keyword evidence="1" id="KW-0175">Coiled coil</keyword>
<evidence type="ECO:0008006" key="5">
    <source>
        <dbReference type="Google" id="ProtNLM"/>
    </source>
</evidence>
<comment type="caution">
    <text evidence="3">The sequence shown here is derived from an EMBL/GenBank/DDBJ whole genome shotgun (WGS) entry which is preliminary data.</text>
</comment>
<evidence type="ECO:0000313" key="4">
    <source>
        <dbReference type="Proteomes" id="UP001230051"/>
    </source>
</evidence>
<feature type="region of interest" description="Disordered" evidence="2">
    <location>
        <begin position="281"/>
        <end position="306"/>
    </location>
</feature>
<dbReference type="EMBL" id="JAGXEW010000024">
    <property type="protein sequence ID" value="KAK1158369.1"/>
    <property type="molecule type" value="Genomic_DNA"/>
</dbReference>
<keyword evidence="4" id="KW-1185">Reference proteome</keyword>
<protein>
    <recommendedName>
        <fullName evidence="5">Proline rich 11</fullName>
    </recommendedName>
</protein>
<reference evidence="3" key="1">
    <citation type="submission" date="2022-02" db="EMBL/GenBank/DDBJ databases">
        <title>Atlantic sturgeon de novo genome assembly.</title>
        <authorList>
            <person name="Stock M."/>
            <person name="Klopp C."/>
            <person name="Guiguen Y."/>
            <person name="Cabau C."/>
            <person name="Parinello H."/>
            <person name="Santidrian Yebra-Pimentel E."/>
            <person name="Kuhl H."/>
            <person name="Dirks R.P."/>
            <person name="Guessner J."/>
            <person name="Wuertz S."/>
            <person name="Du K."/>
            <person name="Schartl M."/>
        </authorList>
    </citation>
    <scope>NUCLEOTIDE SEQUENCE</scope>
    <source>
        <strain evidence="3">STURGEONOMICS-FGT-2020</strain>
        <tissue evidence="3">Whole blood</tissue>
    </source>
</reference>
<feature type="region of interest" description="Disordered" evidence="2">
    <location>
        <begin position="159"/>
        <end position="201"/>
    </location>
</feature>
<feature type="compositionally biased region" description="Low complexity" evidence="2">
    <location>
        <begin position="29"/>
        <end position="40"/>
    </location>
</feature>
<dbReference type="GO" id="GO:0005737">
    <property type="term" value="C:cytoplasm"/>
    <property type="evidence" value="ECO:0007669"/>
    <property type="project" value="TreeGrafter"/>
</dbReference>
<feature type="compositionally biased region" description="Basic residues" evidence="2">
    <location>
        <begin position="9"/>
        <end position="25"/>
    </location>
</feature>
<evidence type="ECO:0000256" key="2">
    <source>
        <dbReference type="SAM" id="MobiDB-lite"/>
    </source>
</evidence>
<accession>A0AAD8CUX0</accession>
<sequence>MFGGMTNLKQRRRKWKTTRKRRARQRSIAAESPRAATAPAHECPADAMAECSAGEKVVTRWAPVTSVNILSNLLLAVSSLCWGWRSRLIKVCSRLWGALFPSRVCLQEMNVLQQRVDELQVEMARLRSALQSFAVKQVGPAAVTLRDLLNVKLRKANAPLHKPQEEEDCPGSDTGAATSRQKPFCHSKEKDLSRQAISPEKKRAPLITMSDLRRVSLRSSHSDLPLKIGLHRTPSKSPLNLRKHLKKVNIDRSPGGPAVREGEQGDWHRLTPIMTQALRRKFQMAHPKSPSPSNRPVNRSFDDTNH</sequence>
<proteinExistence type="predicted"/>
<feature type="compositionally biased region" description="Basic and acidic residues" evidence="2">
    <location>
        <begin position="186"/>
        <end position="201"/>
    </location>
</feature>
<evidence type="ECO:0000313" key="3">
    <source>
        <dbReference type="EMBL" id="KAK1158369.1"/>
    </source>
</evidence>
<dbReference type="PANTHER" id="PTHR23330">
    <property type="entry name" value="P300 TRANSCRIPTIONAL COFACTOR JMY-RELATED"/>
    <property type="match status" value="1"/>
</dbReference>
<dbReference type="PANTHER" id="PTHR23330:SF9">
    <property type="entry name" value="PROLINE-RICH PROTEIN 11"/>
    <property type="match status" value="1"/>
</dbReference>
<feature type="region of interest" description="Disordered" evidence="2">
    <location>
        <begin position="1"/>
        <end position="41"/>
    </location>
</feature>
<gene>
    <name evidence="3" type="ORF">AOXY_G23256</name>
</gene>
<dbReference type="GO" id="GO:0005634">
    <property type="term" value="C:nucleus"/>
    <property type="evidence" value="ECO:0007669"/>
    <property type="project" value="TreeGrafter"/>
</dbReference>
<organism evidence="3 4">
    <name type="scientific">Acipenser oxyrinchus oxyrinchus</name>
    <dbReference type="NCBI Taxonomy" id="40147"/>
    <lineage>
        <taxon>Eukaryota</taxon>
        <taxon>Metazoa</taxon>
        <taxon>Chordata</taxon>
        <taxon>Craniata</taxon>
        <taxon>Vertebrata</taxon>
        <taxon>Euteleostomi</taxon>
        <taxon>Actinopterygii</taxon>
        <taxon>Chondrostei</taxon>
        <taxon>Acipenseriformes</taxon>
        <taxon>Acipenseridae</taxon>
        <taxon>Acipenser</taxon>
    </lineage>
</organism>
<evidence type="ECO:0000256" key="1">
    <source>
        <dbReference type="SAM" id="Coils"/>
    </source>
</evidence>